<evidence type="ECO:0000313" key="4">
    <source>
        <dbReference type="Proteomes" id="UP000235220"/>
    </source>
</evidence>
<sequence length="604" mass="67165">MVAESWFRSLWKTPRKHEAGPGKVLIGVLAFEVVSLMSKVIHLWQSLSDRQIARLREEITNSVGIKKLVSDNEDVIVALICAEMFENLGHVAKSVARLGAKCSDPSLKSFENAFSDSIKIGIDPYGWGFTWRKMENKVKKMERFIAANANLYQEMEILSDLELTLRRMKGNDEYDGVSLLEYQKKVSCKRQEVKNLKQISLWSRSYDYTVRLLAGSLMTISSRMKHVFGIQQMVDADIRDSREMNSDYMPRSHSVSALLQTSDYPSKNGLDKFASGPLGGFIAKSGPISRKSNPNNFYSGPISGSTTKSGPISGKNKNFNFFSGSLSRVMTKSGPISGSEEIRQKKWQNHGQSPGINGKKQPLKPNRLTQVGPFKGCMLAGNNSPVANCYLSLEVVRSGNLNGAKDVNADLLAPGKNDHSNISIFKSKRKLLDAPPETLGGAALALHYANVIIVIEKLVASPHLIGLDARDDLYNMLPMSVRATLREKLKPFTKSLASSVYDTVLAGEWREAMAGILEWLAPLAHNMIRWQSERSFEQQSLISRTNVVLVQTLYFANQEKTEATITELLVGLNYVWRFGRELNAKALVGCAGSRINGEYLDVDK</sequence>
<dbReference type="RefSeq" id="XP_018845371.2">
    <property type="nucleotide sequence ID" value="XM_018989826.2"/>
</dbReference>
<dbReference type="KEGG" id="jre:109009369"/>
<organism evidence="4 5">
    <name type="scientific">Juglans regia</name>
    <name type="common">English walnut</name>
    <dbReference type="NCBI Taxonomy" id="51240"/>
    <lineage>
        <taxon>Eukaryota</taxon>
        <taxon>Viridiplantae</taxon>
        <taxon>Streptophyta</taxon>
        <taxon>Embryophyta</taxon>
        <taxon>Tracheophyta</taxon>
        <taxon>Spermatophyta</taxon>
        <taxon>Magnoliopsida</taxon>
        <taxon>eudicotyledons</taxon>
        <taxon>Gunneridae</taxon>
        <taxon>Pentapetalae</taxon>
        <taxon>rosids</taxon>
        <taxon>fabids</taxon>
        <taxon>Fagales</taxon>
        <taxon>Juglandaceae</taxon>
        <taxon>Juglans</taxon>
    </lineage>
</organism>
<protein>
    <submittedName>
        <fullName evidence="5 6">Protein PSK SIMULATOR 1-like</fullName>
    </submittedName>
</protein>
<evidence type="ECO:0000313" key="6">
    <source>
        <dbReference type="RefSeq" id="XP_018845371.2"/>
    </source>
</evidence>
<dbReference type="GeneID" id="109009369"/>
<evidence type="ECO:0000256" key="1">
    <source>
        <dbReference type="SAM" id="MobiDB-lite"/>
    </source>
</evidence>
<dbReference type="InterPro" id="IPR007700">
    <property type="entry name" value="DUF668"/>
</dbReference>
<dbReference type="PANTHER" id="PTHR31371">
    <property type="entry name" value="BNAC09G50660D PROTEIN"/>
    <property type="match status" value="1"/>
</dbReference>
<dbReference type="Pfam" id="PF11961">
    <property type="entry name" value="DUF3475"/>
    <property type="match status" value="1"/>
</dbReference>
<dbReference type="Gramene" id="Jr05_03680_p1">
    <property type="protein sequence ID" value="cds.Jr05_03680_p1"/>
    <property type="gene ID" value="Jr05_03680"/>
</dbReference>
<reference evidence="5 6" key="1">
    <citation type="submission" date="2025-04" db="UniProtKB">
        <authorList>
            <consortium name="RefSeq"/>
        </authorList>
    </citation>
    <scope>IDENTIFICATION</scope>
    <source>
        <tissue evidence="5 6">Leaves</tissue>
    </source>
</reference>
<dbReference type="AlphaFoldDB" id="A0A2I4GN99"/>
<evidence type="ECO:0000313" key="5">
    <source>
        <dbReference type="RefSeq" id="XP_018845370.2"/>
    </source>
</evidence>
<dbReference type="RefSeq" id="XP_018845370.2">
    <property type="nucleotide sequence ID" value="XM_018989825.2"/>
</dbReference>
<evidence type="ECO:0000259" key="3">
    <source>
        <dbReference type="Pfam" id="PF11961"/>
    </source>
</evidence>
<gene>
    <name evidence="5 6" type="primary">LOC109009369</name>
</gene>
<dbReference type="Proteomes" id="UP000235220">
    <property type="component" value="Chromosome 5"/>
</dbReference>
<feature type="region of interest" description="Disordered" evidence="1">
    <location>
        <begin position="332"/>
        <end position="365"/>
    </location>
</feature>
<proteinExistence type="predicted"/>
<dbReference type="OrthoDB" id="2018987at2759"/>
<name>A0A2I4GN99_JUGRE</name>
<dbReference type="InterPro" id="IPR021864">
    <property type="entry name" value="DUF3475"/>
</dbReference>
<feature type="domain" description="DUF3475" evidence="3">
    <location>
        <begin position="28"/>
        <end position="84"/>
    </location>
</feature>
<evidence type="ECO:0000259" key="2">
    <source>
        <dbReference type="Pfam" id="PF05003"/>
    </source>
</evidence>
<dbReference type="Pfam" id="PF05003">
    <property type="entry name" value="DUF668"/>
    <property type="match status" value="1"/>
</dbReference>
<feature type="domain" description="DUF668" evidence="2">
    <location>
        <begin position="438"/>
        <end position="529"/>
    </location>
</feature>
<dbReference type="GO" id="GO:0045927">
    <property type="term" value="P:positive regulation of growth"/>
    <property type="evidence" value="ECO:0007669"/>
    <property type="project" value="InterPro"/>
</dbReference>
<keyword evidence="4" id="KW-1185">Reference proteome</keyword>
<accession>A0A2I4GN99</accession>
<dbReference type="PANTHER" id="PTHR31371:SF20">
    <property type="entry name" value="OS12G0146500 PROTEIN"/>
    <property type="match status" value="1"/>
</dbReference>